<dbReference type="PROSITE" id="PS51375">
    <property type="entry name" value="PPR"/>
    <property type="match status" value="3"/>
</dbReference>
<evidence type="ECO:0000256" key="3">
    <source>
        <dbReference type="PROSITE-ProRule" id="PRU00708"/>
    </source>
</evidence>
<dbReference type="PANTHER" id="PTHR47939:SF8">
    <property type="entry name" value="PENTACOTRIPEPTIDE-REPEAT REGION OF PRORP DOMAIN-CONTAINING PROTEIN"/>
    <property type="match status" value="1"/>
</dbReference>
<evidence type="ECO:0000313" key="5">
    <source>
        <dbReference type="Proteomes" id="UP000233837"/>
    </source>
</evidence>
<dbReference type="InterPro" id="IPR002885">
    <property type="entry name" value="PPR_rpt"/>
</dbReference>
<dbReference type="Proteomes" id="UP000233837">
    <property type="component" value="Unassembled WGS sequence"/>
</dbReference>
<dbReference type="OrthoDB" id="185373at2759"/>
<keyword evidence="5" id="KW-1185">Reference proteome</keyword>
<gene>
    <name evidence="4" type="ORF">MA16_Dca024475</name>
</gene>
<dbReference type="AlphaFoldDB" id="A0A2I0V9B2"/>
<accession>A0A2I0V9B2</accession>
<protein>
    <submittedName>
        <fullName evidence="4">Pentatricopeptide repeat-containing protein</fullName>
    </submittedName>
</protein>
<dbReference type="PANTHER" id="PTHR47939">
    <property type="entry name" value="MEMBRANE-ASSOCIATED SALT-INDUCIBLE PROTEIN-LIKE"/>
    <property type="match status" value="1"/>
</dbReference>
<feature type="repeat" description="PPR" evidence="3">
    <location>
        <begin position="188"/>
        <end position="222"/>
    </location>
</feature>
<evidence type="ECO:0000256" key="2">
    <source>
        <dbReference type="ARBA" id="ARBA00022737"/>
    </source>
</evidence>
<dbReference type="Gene3D" id="1.25.40.10">
    <property type="entry name" value="Tetratricopeptide repeat domain"/>
    <property type="match status" value="4"/>
</dbReference>
<reference evidence="4 5" key="1">
    <citation type="journal article" date="2016" name="Sci. Rep.">
        <title>The Dendrobium catenatum Lindl. genome sequence provides insights into polysaccharide synthase, floral development and adaptive evolution.</title>
        <authorList>
            <person name="Zhang G.Q."/>
            <person name="Xu Q."/>
            <person name="Bian C."/>
            <person name="Tsai W.C."/>
            <person name="Yeh C.M."/>
            <person name="Liu K.W."/>
            <person name="Yoshida K."/>
            <person name="Zhang L.S."/>
            <person name="Chang S.B."/>
            <person name="Chen F."/>
            <person name="Shi Y."/>
            <person name="Su Y.Y."/>
            <person name="Zhang Y.Q."/>
            <person name="Chen L.J."/>
            <person name="Yin Y."/>
            <person name="Lin M."/>
            <person name="Huang H."/>
            <person name="Deng H."/>
            <person name="Wang Z.W."/>
            <person name="Zhu S.L."/>
            <person name="Zhao X."/>
            <person name="Deng C."/>
            <person name="Niu S.C."/>
            <person name="Huang J."/>
            <person name="Wang M."/>
            <person name="Liu G.H."/>
            <person name="Yang H.J."/>
            <person name="Xiao X.J."/>
            <person name="Hsiao Y.Y."/>
            <person name="Wu W.L."/>
            <person name="Chen Y.Y."/>
            <person name="Mitsuda N."/>
            <person name="Ohme-Takagi M."/>
            <person name="Luo Y.B."/>
            <person name="Van de Peer Y."/>
            <person name="Liu Z.J."/>
        </authorList>
    </citation>
    <scope>NUCLEOTIDE SEQUENCE [LARGE SCALE GENOMIC DNA]</scope>
    <source>
        <tissue evidence="4">The whole plant</tissue>
    </source>
</reference>
<dbReference type="InterPro" id="IPR050667">
    <property type="entry name" value="PPR-containing_protein"/>
</dbReference>
<feature type="repeat" description="PPR" evidence="3">
    <location>
        <begin position="293"/>
        <end position="327"/>
    </location>
</feature>
<name>A0A2I0V9B2_9ASPA</name>
<evidence type="ECO:0000256" key="1">
    <source>
        <dbReference type="ARBA" id="ARBA00007626"/>
    </source>
</evidence>
<keyword evidence="2" id="KW-0677">Repeat</keyword>
<dbReference type="Pfam" id="PF13041">
    <property type="entry name" value="PPR_2"/>
    <property type="match status" value="2"/>
</dbReference>
<feature type="repeat" description="PPR" evidence="3">
    <location>
        <begin position="223"/>
        <end position="257"/>
    </location>
</feature>
<dbReference type="NCBIfam" id="TIGR00756">
    <property type="entry name" value="PPR"/>
    <property type="match status" value="3"/>
</dbReference>
<sequence length="409" mass="45359">MSYAGGRGMMSQLLQFRRILRLSGRKFSTCSNTNPDHNIQSRAYTKPLSATINKLFKERDLDKLVVGFKLASESYRFRCRHNIYEFTVRRLAAAGRLDAVESILEHQKRFAADLTREGFGVRLISLYGKAGMATNAADTFDQLPSFGSPRSVLSFNAVLTAFVDAGDYSRVVTTFRDVPAGDTSITPNLISYNILIKALCEKGDLDAALDSLVLMEKNGISSDLISFNILLKGLYESKRFSDAENIWNRMARENIQPDIKCFNAKMRGLVSVGKTLEAVAILDKINQSGLKADIFTFNALIKAYCQDGNLEQAKLVYMNLINNGCAPNKETFLVLIPSLSEAGELDLALKVSKESLSRRCSPGSEILQRVVDGLAKNFKVEEARKLVEISRANGYSKKSIRMPLSCLAV</sequence>
<comment type="similarity">
    <text evidence="1">Belongs to the PPR family. P subfamily.</text>
</comment>
<organism evidence="4 5">
    <name type="scientific">Dendrobium catenatum</name>
    <dbReference type="NCBI Taxonomy" id="906689"/>
    <lineage>
        <taxon>Eukaryota</taxon>
        <taxon>Viridiplantae</taxon>
        <taxon>Streptophyta</taxon>
        <taxon>Embryophyta</taxon>
        <taxon>Tracheophyta</taxon>
        <taxon>Spermatophyta</taxon>
        <taxon>Magnoliopsida</taxon>
        <taxon>Liliopsida</taxon>
        <taxon>Asparagales</taxon>
        <taxon>Orchidaceae</taxon>
        <taxon>Epidendroideae</taxon>
        <taxon>Malaxideae</taxon>
        <taxon>Dendrobiinae</taxon>
        <taxon>Dendrobium</taxon>
    </lineage>
</organism>
<dbReference type="InterPro" id="IPR011990">
    <property type="entry name" value="TPR-like_helical_dom_sf"/>
</dbReference>
<evidence type="ECO:0000313" key="4">
    <source>
        <dbReference type="EMBL" id="PKU59986.1"/>
    </source>
</evidence>
<reference evidence="4 5" key="2">
    <citation type="journal article" date="2017" name="Nature">
        <title>The Apostasia genome and the evolution of orchids.</title>
        <authorList>
            <person name="Zhang G.Q."/>
            <person name="Liu K.W."/>
            <person name="Li Z."/>
            <person name="Lohaus R."/>
            <person name="Hsiao Y.Y."/>
            <person name="Niu S.C."/>
            <person name="Wang J.Y."/>
            <person name="Lin Y.C."/>
            <person name="Xu Q."/>
            <person name="Chen L.J."/>
            <person name="Yoshida K."/>
            <person name="Fujiwara S."/>
            <person name="Wang Z.W."/>
            <person name="Zhang Y.Q."/>
            <person name="Mitsuda N."/>
            <person name="Wang M."/>
            <person name="Liu G.H."/>
            <person name="Pecoraro L."/>
            <person name="Huang H.X."/>
            <person name="Xiao X.J."/>
            <person name="Lin M."/>
            <person name="Wu X.Y."/>
            <person name="Wu W.L."/>
            <person name="Chen Y.Y."/>
            <person name="Chang S.B."/>
            <person name="Sakamoto S."/>
            <person name="Ohme-Takagi M."/>
            <person name="Yagi M."/>
            <person name="Zeng S.J."/>
            <person name="Shen C.Y."/>
            <person name="Yeh C.M."/>
            <person name="Luo Y.B."/>
            <person name="Tsai W.C."/>
            <person name="Van de Peer Y."/>
            <person name="Liu Z.J."/>
        </authorList>
    </citation>
    <scope>NUCLEOTIDE SEQUENCE [LARGE SCALE GENOMIC DNA]</scope>
    <source>
        <tissue evidence="4">The whole plant</tissue>
    </source>
</reference>
<dbReference type="EMBL" id="KZ504025">
    <property type="protein sequence ID" value="PKU59986.1"/>
    <property type="molecule type" value="Genomic_DNA"/>
</dbReference>
<proteinExistence type="inferred from homology"/>